<keyword evidence="4" id="KW-0479">Metal-binding</keyword>
<dbReference type="InterPro" id="IPR014710">
    <property type="entry name" value="RmlC-like_jellyroll"/>
</dbReference>
<evidence type="ECO:0000256" key="1">
    <source>
        <dbReference type="ARBA" id="ARBA00004613"/>
    </source>
</evidence>
<evidence type="ECO:0000256" key="6">
    <source>
        <dbReference type="SAM" id="SignalP"/>
    </source>
</evidence>
<keyword evidence="5" id="KW-0464">Manganese</keyword>
<keyword evidence="3" id="KW-0964">Secreted</keyword>
<feature type="signal peptide" evidence="6">
    <location>
        <begin position="1"/>
        <end position="20"/>
    </location>
</feature>
<comment type="subcellular location">
    <subcellularLocation>
        <location evidence="1">Secreted</location>
    </subcellularLocation>
</comment>
<evidence type="ECO:0000256" key="4">
    <source>
        <dbReference type="ARBA" id="ARBA00022723"/>
    </source>
</evidence>
<gene>
    <name evidence="8" type="ORF">BCR39DRAFT_370332</name>
</gene>
<evidence type="ECO:0000259" key="7">
    <source>
        <dbReference type="SMART" id="SM00835"/>
    </source>
</evidence>
<reference evidence="8 9" key="1">
    <citation type="submission" date="2016-07" db="EMBL/GenBank/DDBJ databases">
        <title>Pervasive Adenine N6-methylation of Active Genes in Fungi.</title>
        <authorList>
            <consortium name="DOE Joint Genome Institute"/>
            <person name="Mondo S.J."/>
            <person name="Dannebaum R.O."/>
            <person name="Kuo R.C."/>
            <person name="Labutti K."/>
            <person name="Haridas S."/>
            <person name="Kuo A."/>
            <person name="Salamov A."/>
            <person name="Ahrendt S.R."/>
            <person name="Lipzen A."/>
            <person name="Sullivan W."/>
            <person name="Andreopoulos W.B."/>
            <person name="Clum A."/>
            <person name="Lindquist E."/>
            <person name="Daum C."/>
            <person name="Ramamoorthy G.K."/>
            <person name="Gryganskyi A."/>
            <person name="Culley D."/>
            <person name="Magnuson J.K."/>
            <person name="James T.Y."/>
            <person name="O'Malley M.A."/>
            <person name="Stajich J.E."/>
            <person name="Spatafora J.W."/>
            <person name="Visel A."/>
            <person name="Grigoriev I.V."/>
        </authorList>
    </citation>
    <scope>NUCLEOTIDE SEQUENCE [LARGE SCALE GENOMIC DNA]</scope>
    <source>
        <strain evidence="8 9">68-887.2</strain>
    </source>
</reference>
<dbReference type="OrthoDB" id="1921208at2759"/>
<dbReference type="InterPro" id="IPR011051">
    <property type="entry name" value="RmlC_Cupin_sf"/>
</dbReference>
<dbReference type="InParanoid" id="A0A1Y2AJV5"/>
<evidence type="ECO:0000256" key="5">
    <source>
        <dbReference type="ARBA" id="ARBA00023211"/>
    </source>
</evidence>
<keyword evidence="6" id="KW-0732">Signal</keyword>
<dbReference type="PANTHER" id="PTHR31238">
    <property type="entry name" value="GERMIN-LIKE PROTEIN SUBFAMILY 3 MEMBER 3"/>
    <property type="match status" value="1"/>
</dbReference>
<evidence type="ECO:0000313" key="8">
    <source>
        <dbReference type="EMBL" id="ORY22831.1"/>
    </source>
</evidence>
<keyword evidence="9" id="KW-1185">Reference proteome</keyword>
<evidence type="ECO:0000256" key="3">
    <source>
        <dbReference type="ARBA" id="ARBA00022525"/>
    </source>
</evidence>
<comment type="similarity">
    <text evidence="2">Belongs to the germin family.</text>
</comment>
<comment type="caution">
    <text evidence="8">The sequence shown here is derived from an EMBL/GenBank/DDBJ whole genome shotgun (WGS) entry which is preliminary data.</text>
</comment>
<feature type="domain" description="Cupin type-1" evidence="7">
    <location>
        <begin position="78"/>
        <end position="229"/>
    </location>
</feature>
<dbReference type="Proteomes" id="UP000193986">
    <property type="component" value="Unassembled WGS sequence"/>
</dbReference>
<dbReference type="InterPro" id="IPR006045">
    <property type="entry name" value="Cupin_1"/>
</dbReference>
<protein>
    <submittedName>
        <fullName evidence="8">RmlC-like cupin domain-containing protein</fullName>
    </submittedName>
</protein>
<dbReference type="InterPro" id="IPR001929">
    <property type="entry name" value="Germin"/>
</dbReference>
<dbReference type="CDD" id="cd02241">
    <property type="entry name" value="cupin_OxOx"/>
    <property type="match status" value="1"/>
</dbReference>
<sequence>MLALLRYPTAFLALLSFTRAWNWKVSNGTDFHPCSGTVNPNQTADVTTDVYNQLQLARSSADRLTLLNDQNNTDLWKFNFNPTLESSFASRGAGGLAVLADRKSFPALIGTGVASALGFLEPCGLNAFHFHPRATQLVTVVQGGPLTAGALWSNAQTHQQFTTLVHTWEMIALPQGTIHYVFNDNCVPAITSNAFSSEDPGILNIAPSTFKFNADVLNGTLGYPSQLNGMSPSEFLESIPPSYVLGSQACLDRCGIDFTTAAFN</sequence>
<name>A0A1Y2AJV5_9TREE</name>
<dbReference type="SMART" id="SM00835">
    <property type="entry name" value="Cupin_1"/>
    <property type="match status" value="1"/>
</dbReference>
<dbReference type="SUPFAM" id="SSF51182">
    <property type="entry name" value="RmlC-like cupins"/>
    <property type="match status" value="1"/>
</dbReference>
<accession>A0A1Y2AJV5</accession>
<feature type="chain" id="PRO_5012621192" evidence="6">
    <location>
        <begin position="21"/>
        <end position="264"/>
    </location>
</feature>
<dbReference type="GO" id="GO:0030145">
    <property type="term" value="F:manganese ion binding"/>
    <property type="evidence" value="ECO:0007669"/>
    <property type="project" value="InterPro"/>
</dbReference>
<dbReference type="GO" id="GO:0005576">
    <property type="term" value="C:extracellular region"/>
    <property type="evidence" value="ECO:0007669"/>
    <property type="project" value="UniProtKB-SubCell"/>
</dbReference>
<proteinExistence type="inferred from homology"/>
<dbReference type="Pfam" id="PF00190">
    <property type="entry name" value="Cupin_1"/>
    <property type="match status" value="1"/>
</dbReference>
<organism evidence="8 9">
    <name type="scientific">Naematelia encephala</name>
    <dbReference type="NCBI Taxonomy" id="71784"/>
    <lineage>
        <taxon>Eukaryota</taxon>
        <taxon>Fungi</taxon>
        <taxon>Dikarya</taxon>
        <taxon>Basidiomycota</taxon>
        <taxon>Agaricomycotina</taxon>
        <taxon>Tremellomycetes</taxon>
        <taxon>Tremellales</taxon>
        <taxon>Naemateliaceae</taxon>
        <taxon>Naematelia</taxon>
    </lineage>
</organism>
<dbReference type="AlphaFoldDB" id="A0A1Y2AJV5"/>
<dbReference type="Gene3D" id="2.60.120.10">
    <property type="entry name" value="Jelly Rolls"/>
    <property type="match status" value="1"/>
</dbReference>
<evidence type="ECO:0000313" key="9">
    <source>
        <dbReference type="Proteomes" id="UP000193986"/>
    </source>
</evidence>
<dbReference type="EMBL" id="MCFC01000087">
    <property type="protein sequence ID" value="ORY22831.1"/>
    <property type="molecule type" value="Genomic_DNA"/>
</dbReference>
<evidence type="ECO:0000256" key="2">
    <source>
        <dbReference type="ARBA" id="ARBA00007456"/>
    </source>
</evidence>
<dbReference type="PRINTS" id="PR00325">
    <property type="entry name" value="GERMIN"/>
</dbReference>